<feature type="region of interest" description="Disordered" evidence="5">
    <location>
        <begin position="1717"/>
        <end position="1774"/>
    </location>
</feature>
<evidence type="ECO:0000256" key="1">
    <source>
        <dbReference type="ARBA" id="ARBA00008842"/>
    </source>
</evidence>
<feature type="region of interest" description="Disordered" evidence="5">
    <location>
        <begin position="325"/>
        <end position="350"/>
    </location>
</feature>
<feature type="compositionally biased region" description="Low complexity" evidence="5">
    <location>
        <begin position="1722"/>
        <end position="1752"/>
    </location>
</feature>
<dbReference type="GO" id="GO:0006897">
    <property type="term" value="P:endocytosis"/>
    <property type="evidence" value="ECO:0007669"/>
    <property type="project" value="TreeGrafter"/>
</dbReference>
<dbReference type="InterPro" id="IPR011990">
    <property type="entry name" value="TPR-like_helical_dom_sf"/>
</dbReference>
<dbReference type="GO" id="GO:0034727">
    <property type="term" value="P:piecemeal microautophagy of the nucleus"/>
    <property type="evidence" value="ECO:0007669"/>
    <property type="project" value="TreeGrafter"/>
</dbReference>
<dbReference type="Gene3D" id="2.60.120.680">
    <property type="entry name" value="GOLD domain"/>
    <property type="match status" value="1"/>
</dbReference>
<dbReference type="GO" id="GO:0035621">
    <property type="term" value="P:ER to Golgi ceramide transport"/>
    <property type="evidence" value="ECO:0007669"/>
    <property type="project" value="TreeGrafter"/>
</dbReference>
<dbReference type="PANTHER" id="PTHR10972">
    <property type="entry name" value="OXYSTEROL-BINDING PROTEIN-RELATED"/>
    <property type="match status" value="1"/>
</dbReference>
<keyword evidence="4" id="KW-0446">Lipid-binding</keyword>
<feature type="compositionally biased region" description="Low complexity" evidence="5">
    <location>
        <begin position="1919"/>
        <end position="1931"/>
    </location>
</feature>
<sequence>MAGIEQLEIHSKSYIVRWVKVEEGHTISWSVQPHKKSINFAIVKHPGTGGTTAGSQTFEATATPEQPATETAVSDAKTGLFRRDASTAQDQLAKKGFIPIKWHGKCEADKVTVGTYDVTNAGMYGLVFDNTFSKQTSKTATFVLLTYPTGAPPQTAHHLPTVQAGSGSNASRTSLGAGSTPRIGAGNSESVDSLHSHPAGGRSRAVSNARSEAGFVPGATYHVGVLLKRRRKKGQGFARRFFSLDFTTCTLSYYHNRNSSALRGAIPLSLAAIAADERRREITIDSGAEIWHLKASGPKEFNDWAKALEKASRIARGLETLNNSASSLGVDRPASRPSTSVPSAQQEDEREWAQVESLVSRIVGTRDALRRLVKDMAAEKQGPAVSQASLLSPNTPVIAEDSETYFTPSTEPRRPFWKRKASNASPGAAPGVQATTGAALAVPSPTSATAVNGGAEERNAYDNCAALLSDLDSVVIEFSQLLSKNKRRRLPSQLIAPNMMPAASRNSLESTASTIDEFFDAEAGETGGPTQSQVMIIRQSEEDTPGSDAEEVDIHDSSSVSSVEEEEEFEGVGADNHDSLFPVKPKSLAPLPVTDTVTRRTTIPAAKVPPPSLIAFVRKNVGKDLSTISMPVSANEPLSLCQRMAEQLEYGQLLTEAAKKTDAKERLLYVTAFAVSQFSNGRAKERATRKPFNPLLGETYELVRSENEVPGGFRVLVEKVCHRPVRLAVQADSALWSFSQSPAPSQKFWGKSAEITTEGRVRVALHLPDGTDEHYSWHIATVFLRNVVYGEKYVEPVGSMNVNNETSGAKAVVEFRSSKGMFGGRGEEVHVETFGPDGSNTGQALTGTWTSSLKTVPGGKEIWKAGSLVPNAANTYGLTTFAASLNEITPLEKGKLPPTDSRLRPDQRFHEQGDLDSAEEWKVKLEEAQRQRRKEMEERGEEYKPKWFVKVATGQDGEEVWKLKGGKEGYWEERARNGGQWTGVLDIFSESTLRALHTRPPFLSDQSLPDHDVDDVDGDLTEFEAQHARRWQQQGHTTTTEVHNSGESRRGAQEAQEEAQERSPKPSRSMRNRDLIKRLATVPVRAHPALESVFIEPVTEYPDDYETRWSIGTHDKDEFRQELLAGKNSTNPGDWRATLRNLHEWTPYYEADHSDDSVKVIIPSESMPRLFSHDHYSVWDISSRINCRMVLYNHGDADYEEHTPGNQPYLILQGYQSLVNKAIDEILGLARRVTVIFRTQGAEEVVWDGDVEGKDPSVPLKLYSRRSSSQLAPYNVSIRADEFPKPQEWTRKTFEEYVEALVKSRMSSTLASKLYPEYDGRHEMAVIEQLVAIFNDEAAAPFASNAALKVALHYMSRGGETWRPEMFSLFRRAQTGPFNLDIEVFNMLAEAAAKTHSLNRFNKALFLMVRRGYHPNLRTWILFLRLFEAEEVKRYVLQAMNDRNLLNAHGALRMIANEMAPHDAYRAVQLGWDVPTFLAKQNELYDDRGLWVSMDALNQILDVFGSYSKFAEIEQLLDLIFSGKLVAYPDQDTLTTVLSHCKLQKKLDLAIRTIQMFENRSGLKSSMMGRFEMDAQTWDMLVSLALSSKKPHVLSVISRCKHLTNATTYNMRRKLIELLAMDAAELKKNKLVKRLKMGDEERVQFLRNLLIGDFVQANGGEEAFEKIIADVRKEEELRRRRKEVKQQEKADAESASSSPVMMADWFTSQLLNDTDAADAAESVSPTTTPTTTTPIPTPSESPSSTTNLLPTSADHTKQPFPEFDPPPSLEETPPKTWGDVYGAYRYWSLSTQFMNLELDGPIGPLLQQALERDRELHLALREPEPNPERIKELMQPIPIPTKPRTTPVFEEVDKLFKWSVDAAAAAAAAAVAGESTSPKQKTTGAMSELEQRPELEPMDPKKEEDMWGLFVKQMEQEDQQQQQQAAAAAAEAKAKAKTRATGWVDDLYDWGRKRDGKKVSVAAKEGKVKNQAKTVQTSEVLSTQPEPVAQAQSSSPAPTPTETTTAKAESATTDQPNSKEEKNKKDDEDGVEPPSPFSSMLSADRKKKLKWEELADL</sequence>
<feature type="compositionally biased region" description="Polar residues" evidence="5">
    <location>
        <begin position="1971"/>
        <end position="1983"/>
    </location>
</feature>
<dbReference type="InterPro" id="IPR001849">
    <property type="entry name" value="PH_domain"/>
</dbReference>
<dbReference type="InterPro" id="IPR000648">
    <property type="entry name" value="Oxysterol-bd"/>
</dbReference>
<dbReference type="GO" id="GO:0006887">
    <property type="term" value="P:exocytosis"/>
    <property type="evidence" value="ECO:0007669"/>
    <property type="project" value="TreeGrafter"/>
</dbReference>
<feature type="region of interest" description="Disordered" evidence="5">
    <location>
        <begin position="540"/>
        <end position="583"/>
    </location>
</feature>
<comment type="caution">
    <text evidence="7">The sequence shown here is derived from an EMBL/GenBank/DDBJ whole genome shotgun (WGS) entry which is preliminary data.</text>
</comment>
<evidence type="ECO:0000256" key="5">
    <source>
        <dbReference type="SAM" id="MobiDB-lite"/>
    </source>
</evidence>
<accession>A0AAE0UGR0</accession>
<feature type="compositionally biased region" description="Polar residues" evidence="5">
    <location>
        <begin position="163"/>
        <end position="177"/>
    </location>
</feature>
<dbReference type="InterPro" id="IPR037239">
    <property type="entry name" value="OSBP_sf"/>
</dbReference>
<evidence type="ECO:0000256" key="3">
    <source>
        <dbReference type="ARBA" id="ARBA00023055"/>
    </source>
</evidence>
<evidence type="ECO:0000256" key="4">
    <source>
        <dbReference type="ARBA" id="ARBA00023121"/>
    </source>
</evidence>
<protein>
    <submittedName>
        <fullName evidence="7">Oxysterol-binding protein-domain-containing protein</fullName>
    </submittedName>
</protein>
<reference evidence="7" key="1">
    <citation type="journal article" date="2023" name="Mol. Phylogenet. Evol.">
        <title>Genome-scale phylogeny and comparative genomics of the fungal order Sordariales.</title>
        <authorList>
            <person name="Hensen N."/>
            <person name="Bonometti L."/>
            <person name="Westerberg I."/>
            <person name="Brannstrom I.O."/>
            <person name="Guillou S."/>
            <person name="Cros-Aarteil S."/>
            <person name="Calhoun S."/>
            <person name="Haridas S."/>
            <person name="Kuo A."/>
            <person name="Mondo S."/>
            <person name="Pangilinan J."/>
            <person name="Riley R."/>
            <person name="LaButti K."/>
            <person name="Andreopoulos B."/>
            <person name="Lipzen A."/>
            <person name="Chen C."/>
            <person name="Yan M."/>
            <person name="Daum C."/>
            <person name="Ng V."/>
            <person name="Clum A."/>
            <person name="Steindorff A."/>
            <person name="Ohm R.A."/>
            <person name="Martin F."/>
            <person name="Silar P."/>
            <person name="Natvig D.O."/>
            <person name="Lalanne C."/>
            <person name="Gautier V."/>
            <person name="Ament-Velasquez S.L."/>
            <person name="Kruys A."/>
            <person name="Hutchinson M.I."/>
            <person name="Powell A.J."/>
            <person name="Barry K."/>
            <person name="Miller A.N."/>
            <person name="Grigoriev I.V."/>
            <person name="Debuchy R."/>
            <person name="Gladieux P."/>
            <person name="Hiltunen Thoren M."/>
            <person name="Johannesson H."/>
        </authorList>
    </citation>
    <scope>NUCLEOTIDE SEQUENCE</scope>
    <source>
        <strain evidence="7">FGSC 1904</strain>
    </source>
</reference>
<gene>
    <name evidence="7" type="ORF">B0T20DRAFT_449765</name>
</gene>
<dbReference type="PROSITE" id="PS50003">
    <property type="entry name" value="PH_DOMAIN"/>
    <property type="match status" value="1"/>
</dbReference>
<feature type="region of interest" description="Disordered" evidence="5">
    <location>
        <begin position="405"/>
        <end position="432"/>
    </location>
</feature>
<feature type="compositionally biased region" description="Basic and acidic residues" evidence="5">
    <location>
        <begin position="2017"/>
        <end position="2027"/>
    </location>
</feature>
<dbReference type="Gene3D" id="1.25.40.10">
    <property type="entry name" value="Tetratricopeptide repeat domain"/>
    <property type="match status" value="1"/>
</dbReference>
<dbReference type="InterPro" id="IPR041680">
    <property type="entry name" value="PH_8"/>
</dbReference>
<proteinExistence type="inferred from homology"/>
<keyword evidence="3" id="KW-0445">Lipid transport</keyword>
<dbReference type="SMART" id="SM00233">
    <property type="entry name" value="PH"/>
    <property type="match status" value="1"/>
</dbReference>
<dbReference type="PANTHER" id="PTHR10972:SF203">
    <property type="entry name" value="OXYSTEROL-BINDING PROTEIN HOMOLOG 3"/>
    <property type="match status" value="1"/>
</dbReference>
<dbReference type="EMBL" id="JAUTDP010000001">
    <property type="protein sequence ID" value="KAK3402789.1"/>
    <property type="molecule type" value="Genomic_DNA"/>
</dbReference>
<evidence type="ECO:0000313" key="7">
    <source>
        <dbReference type="EMBL" id="KAK3402789.1"/>
    </source>
</evidence>
<dbReference type="Gene3D" id="2.40.160.120">
    <property type="match status" value="1"/>
</dbReference>
<dbReference type="InterPro" id="IPR036598">
    <property type="entry name" value="GOLD_dom_sf"/>
</dbReference>
<dbReference type="GO" id="GO:0120009">
    <property type="term" value="P:intermembrane lipid transfer"/>
    <property type="evidence" value="ECO:0007669"/>
    <property type="project" value="UniProtKB-ARBA"/>
</dbReference>
<feature type="compositionally biased region" description="Polar residues" evidence="5">
    <location>
        <begin position="1874"/>
        <end position="1885"/>
    </location>
</feature>
<dbReference type="GO" id="GO:0032934">
    <property type="term" value="F:sterol binding"/>
    <property type="evidence" value="ECO:0007669"/>
    <property type="project" value="TreeGrafter"/>
</dbReference>
<feature type="compositionally biased region" description="Acidic residues" evidence="5">
    <location>
        <begin position="542"/>
        <end position="553"/>
    </location>
</feature>
<keyword evidence="2" id="KW-0813">Transport</keyword>
<dbReference type="GO" id="GO:0032541">
    <property type="term" value="C:cortical endoplasmic reticulum"/>
    <property type="evidence" value="ECO:0007669"/>
    <property type="project" value="TreeGrafter"/>
</dbReference>
<dbReference type="FunFam" id="3.30.70.3490:FF:000019">
    <property type="entry name" value="Oxysterol binding protein (Osh3), putative"/>
    <property type="match status" value="1"/>
</dbReference>
<dbReference type="InterPro" id="IPR011993">
    <property type="entry name" value="PH-like_dom_sf"/>
</dbReference>
<evidence type="ECO:0000313" key="8">
    <source>
        <dbReference type="Proteomes" id="UP001281003"/>
    </source>
</evidence>
<feature type="compositionally biased region" description="Polar residues" evidence="5">
    <location>
        <begin position="336"/>
        <end position="345"/>
    </location>
</feature>
<dbReference type="SUPFAM" id="SSF144000">
    <property type="entry name" value="Oxysterol-binding protein-like"/>
    <property type="match status" value="1"/>
</dbReference>
<evidence type="ECO:0000259" key="6">
    <source>
        <dbReference type="PROSITE" id="PS50003"/>
    </source>
</evidence>
<dbReference type="GO" id="GO:0097038">
    <property type="term" value="C:perinuclear endoplasmic reticulum"/>
    <property type="evidence" value="ECO:0007669"/>
    <property type="project" value="TreeGrafter"/>
</dbReference>
<feature type="domain" description="PH" evidence="6">
    <location>
        <begin position="219"/>
        <end position="313"/>
    </location>
</feature>
<feature type="region of interest" description="Disordered" evidence="5">
    <location>
        <begin position="154"/>
        <end position="208"/>
    </location>
</feature>
<evidence type="ECO:0000256" key="2">
    <source>
        <dbReference type="ARBA" id="ARBA00022448"/>
    </source>
</evidence>
<dbReference type="FunFam" id="2.40.160.120:FF:000001">
    <property type="entry name" value="Oxysterol-binding protein"/>
    <property type="match status" value="1"/>
</dbReference>
<dbReference type="GO" id="GO:0030011">
    <property type="term" value="P:maintenance of cell polarity"/>
    <property type="evidence" value="ECO:0007669"/>
    <property type="project" value="TreeGrafter"/>
</dbReference>
<dbReference type="CDD" id="cd13289">
    <property type="entry name" value="PH_Osh3p_yeast"/>
    <property type="match status" value="1"/>
</dbReference>
<feature type="compositionally biased region" description="Basic and acidic residues" evidence="5">
    <location>
        <begin position="1889"/>
        <end position="1905"/>
    </location>
</feature>
<dbReference type="SUPFAM" id="SSF101576">
    <property type="entry name" value="Supernatant protein factor (SPF), C-terminal domain"/>
    <property type="match status" value="1"/>
</dbReference>
<reference evidence="7" key="2">
    <citation type="submission" date="2023-07" db="EMBL/GenBank/DDBJ databases">
        <authorList>
            <consortium name="Lawrence Berkeley National Laboratory"/>
            <person name="Haridas S."/>
            <person name="Hensen N."/>
            <person name="Bonometti L."/>
            <person name="Westerberg I."/>
            <person name="Brannstrom I.O."/>
            <person name="Guillou S."/>
            <person name="Cros-Aarteil S."/>
            <person name="Calhoun S."/>
            <person name="Kuo A."/>
            <person name="Mondo S."/>
            <person name="Pangilinan J."/>
            <person name="Riley R."/>
            <person name="LaButti K."/>
            <person name="Andreopoulos B."/>
            <person name="Lipzen A."/>
            <person name="Chen C."/>
            <person name="Yanf M."/>
            <person name="Daum C."/>
            <person name="Ng V."/>
            <person name="Clum A."/>
            <person name="Steindorff A."/>
            <person name="Ohm R."/>
            <person name="Martin F."/>
            <person name="Silar P."/>
            <person name="Natvig D."/>
            <person name="Lalanne C."/>
            <person name="Gautier V."/>
            <person name="Ament-velasquez S.L."/>
            <person name="Kruys A."/>
            <person name="Hutchinson M.I."/>
            <person name="Powell A.J."/>
            <person name="Barry K."/>
            <person name="Miller A.N."/>
            <person name="Grigoriev I.V."/>
            <person name="Debuchy R."/>
            <person name="Gladieux P."/>
            <person name="Thoren M.H."/>
            <person name="Johannesson H."/>
        </authorList>
    </citation>
    <scope>NUCLEOTIDE SEQUENCE</scope>
    <source>
        <strain evidence="7">FGSC 1904</strain>
    </source>
</reference>
<dbReference type="Gene3D" id="3.30.70.3490">
    <property type="match status" value="1"/>
</dbReference>
<dbReference type="GO" id="GO:0005886">
    <property type="term" value="C:plasma membrane"/>
    <property type="evidence" value="ECO:0007669"/>
    <property type="project" value="TreeGrafter"/>
</dbReference>
<dbReference type="SUPFAM" id="SSF50729">
    <property type="entry name" value="PH domain-like"/>
    <property type="match status" value="1"/>
</dbReference>
<feature type="region of interest" description="Disordered" evidence="5">
    <location>
        <begin position="1027"/>
        <end position="1073"/>
    </location>
</feature>
<dbReference type="Proteomes" id="UP001281003">
    <property type="component" value="Unassembled WGS sequence"/>
</dbReference>
<feature type="compositionally biased region" description="Low complexity" evidence="5">
    <location>
        <begin position="1984"/>
        <end position="2013"/>
    </location>
</feature>
<dbReference type="Pfam" id="PF15409">
    <property type="entry name" value="PH_8"/>
    <property type="match status" value="1"/>
</dbReference>
<keyword evidence="8" id="KW-1185">Reference proteome</keyword>
<feature type="region of interest" description="Disordered" evidence="5">
    <location>
        <begin position="1870"/>
        <end position="2057"/>
    </location>
</feature>
<comment type="similarity">
    <text evidence="1">Belongs to the OSBP family.</text>
</comment>
<organism evidence="7 8">
    <name type="scientific">Sordaria brevicollis</name>
    <dbReference type="NCBI Taxonomy" id="83679"/>
    <lineage>
        <taxon>Eukaryota</taxon>
        <taxon>Fungi</taxon>
        <taxon>Dikarya</taxon>
        <taxon>Ascomycota</taxon>
        <taxon>Pezizomycotina</taxon>
        <taxon>Sordariomycetes</taxon>
        <taxon>Sordariomycetidae</taxon>
        <taxon>Sordariales</taxon>
        <taxon>Sordariaceae</taxon>
        <taxon>Sordaria</taxon>
    </lineage>
</organism>
<dbReference type="FunFam" id="2.30.29.30:FF:000369">
    <property type="entry name" value="Oxysterol binding protein"/>
    <property type="match status" value="1"/>
</dbReference>
<dbReference type="GO" id="GO:0005829">
    <property type="term" value="C:cytosol"/>
    <property type="evidence" value="ECO:0007669"/>
    <property type="project" value="TreeGrafter"/>
</dbReference>
<dbReference type="Gene3D" id="2.30.29.30">
    <property type="entry name" value="Pleckstrin-homology domain (PH domain)/Phosphotyrosine-binding domain (PTB)"/>
    <property type="match status" value="1"/>
</dbReference>
<dbReference type="Pfam" id="PF01237">
    <property type="entry name" value="Oxysterol_BP"/>
    <property type="match status" value="1"/>
</dbReference>
<name>A0AAE0UGR0_SORBR</name>
<feature type="compositionally biased region" description="Polar residues" evidence="5">
    <location>
        <begin position="1031"/>
        <end position="1043"/>
    </location>
</feature>